<dbReference type="SUPFAM" id="SSF53850">
    <property type="entry name" value="Periplasmic binding protein-like II"/>
    <property type="match status" value="1"/>
</dbReference>
<evidence type="ECO:0000256" key="1">
    <source>
        <dbReference type="ARBA" id="ARBA00009437"/>
    </source>
</evidence>
<protein>
    <submittedName>
        <fullName evidence="6">Hydrogen peroxide-inducible genes activator</fullName>
    </submittedName>
</protein>
<organism evidence="6 7">
    <name type="scientific">Palleronia abyssalis</name>
    <dbReference type="NCBI Taxonomy" id="1501240"/>
    <lineage>
        <taxon>Bacteria</taxon>
        <taxon>Pseudomonadati</taxon>
        <taxon>Pseudomonadota</taxon>
        <taxon>Alphaproteobacteria</taxon>
        <taxon>Rhodobacterales</taxon>
        <taxon>Roseobacteraceae</taxon>
        <taxon>Palleronia</taxon>
    </lineage>
</organism>
<dbReference type="Proteomes" id="UP000244912">
    <property type="component" value="Unassembled WGS sequence"/>
</dbReference>
<dbReference type="Pfam" id="PF00126">
    <property type="entry name" value="HTH_1"/>
    <property type="match status" value="2"/>
</dbReference>
<evidence type="ECO:0000256" key="3">
    <source>
        <dbReference type="ARBA" id="ARBA00023125"/>
    </source>
</evidence>
<evidence type="ECO:0000313" key="6">
    <source>
        <dbReference type="EMBL" id="SPJ24211.1"/>
    </source>
</evidence>
<dbReference type="InterPro" id="IPR036390">
    <property type="entry name" value="WH_DNA-bd_sf"/>
</dbReference>
<dbReference type="PANTHER" id="PTHR30126:SF98">
    <property type="entry name" value="HTH-TYPE TRANSCRIPTIONAL ACTIVATOR BAUR"/>
    <property type="match status" value="1"/>
</dbReference>
<dbReference type="PRINTS" id="PR00039">
    <property type="entry name" value="HTHLYSR"/>
</dbReference>
<proteinExistence type="inferred from homology"/>
<dbReference type="Pfam" id="PF03466">
    <property type="entry name" value="LysR_substrate"/>
    <property type="match status" value="1"/>
</dbReference>
<evidence type="ECO:0000256" key="4">
    <source>
        <dbReference type="ARBA" id="ARBA00023163"/>
    </source>
</evidence>
<evidence type="ECO:0000313" key="7">
    <source>
        <dbReference type="Proteomes" id="UP000244912"/>
    </source>
</evidence>
<gene>
    <name evidence="6" type="primary">oxyR_2</name>
    <name evidence="6" type="ORF">PAA8504_02039</name>
</gene>
<evidence type="ECO:0000256" key="2">
    <source>
        <dbReference type="ARBA" id="ARBA00023015"/>
    </source>
</evidence>
<feature type="domain" description="HTH lysR-type" evidence="5">
    <location>
        <begin position="103"/>
        <end position="156"/>
    </location>
</feature>
<dbReference type="PANTHER" id="PTHR30126">
    <property type="entry name" value="HTH-TYPE TRANSCRIPTIONAL REGULATOR"/>
    <property type="match status" value="1"/>
</dbReference>
<keyword evidence="3" id="KW-0238">DNA-binding</keyword>
<dbReference type="PROSITE" id="PS50931">
    <property type="entry name" value="HTH_LYSR"/>
    <property type="match status" value="2"/>
</dbReference>
<evidence type="ECO:0000259" key="5">
    <source>
        <dbReference type="PROSITE" id="PS50931"/>
    </source>
</evidence>
<dbReference type="InterPro" id="IPR000847">
    <property type="entry name" value="LysR_HTH_N"/>
</dbReference>
<dbReference type="Gene3D" id="3.40.190.10">
    <property type="entry name" value="Periplasmic binding protein-like II"/>
    <property type="match status" value="2"/>
</dbReference>
<dbReference type="GO" id="GO:0003700">
    <property type="term" value="F:DNA-binding transcription factor activity"/>
    <property type="evidence" value="ECO:0007669"/>
    <property type="project" value="InterPro"/>
</dbReference>
<dbReference type="AlphaFoldDB" id="A0A2R8BVN3"/>
<sequence length="403" mass="43487">MVPLRSDPPNLRHLAGVVAIADIGSLSAAADAISLSQPALTQGVAKIEGDIGLPLFWRTSGGMRITEAGETYVARVRRGLALLDRSGWPAERPRVWKALSHAQLTALVAAVDHLGFRAAARQMGREVSTVSRSLRAAERRANAPLFEMTSRGMRPTRLGESLANAARLALAEFQQARTDLADWQGHFSGRLNVGCLPLAQTAVLPRAIDAFSDAFPKVEIRVVDGAYQPLVRALLRGEIDVLIGALREGAVPDGVEETLVLHDPLWVVARSGHPLGARSDLCLADLAGHAWIAPRVGAPARVHFDALVGRLDFGDEIAMPVEMGAPALLQAMLRDSDRLTLISRMQVAEAVAMGHLCRIEVDLGPTGRAIGYTTRADWQPSMPQQRFLDILNVEFEAMDRAMG</sequence>
<dbReference type="SUPFAM" id="SSF46785">
    <property type="entry name" value="Winged helix' DNA-binding domain"/>
    <property type="match status" value="2"/>
</dbReference>
<keyword evidence="2" id="KW-0805">Transcription regulation</keyword>
<dbReference type="GO" id="GO:0000976">
    <property type="term" value="F:transcription cis-regulatory region binding"/>
    <property type="evidence" value="ECO:0007669"/>
    <property type="project" value="TreeGrafter"/>
</dbReference>
<comment type="similarity">
    <text evidence="1">Belongs to the LysR transcriptional regulatory family.</text>
</comment>
<name>A0A2R8BVN3_9RHOB</name>
<accession>A0A2R8BVN3</accession>
<keyword evidence="7" id="KW-1185">Reference proteome</keyword>
<dbReference type="RefSeq" id="WP_281259941.1">
    <property type="nucleotide sequence ID" value="NZ_ONZF01000003.1"/>
</dbReference>
<dbReference type="InterPro" id="IPR036388">
    <property type="entry name" value="WH-like_DNA-bd_sf"/>
</dbReference>
<keyword evidence="4" id="KW-0804">Transcription</keyword>
<dbReference type="EMBL" id="ONZF01000003">
    <property type="protein sequence ID" value="SPJ24211.1"/>
    <property type="molecule type" value="Genomic_DNA"/>
</dbReference>
<reference evidence="6 7" key="1">
    <citation type="submission" date="2018-03" db="EMBL/GenBank/DDBJ databases">
        <authorList>
            <person name="Keele B.F."/>
        </authorList>
    </citation>
    <scope>NUCLEOTIDE SEQUENCE [LARGE SCALE GENOMIC DNA]</scope>
    <source>
        <strain evidence="6 7">CECT 8504</strain>
    </source>
</reference>
<dbReference type="Gene3D" id="1.10.10.10">
    <property type="entry name" value="Winged helix-like DNA-binding domain superfamily/Winged helix DNA-binding domain"/>
    <property type="match status" value="2"/>
</dbReference>
<feature type="domain" description="HTH lysR-type" evidence="5">
    <location>
        <begin position="9"/>
        <end position="66"/>
    </location>
</feature>
<dbReference type="InterPro" id="IPR005119">
    <property type="entry name" value="LysR_subst-bd"/>
</dbReference>